<sequence>MVRKSQVNKSDETLLRPKARRHPKWTSLHAPQVFTGTERPWDLHIDSTTMTVLAMDGRHRWLDIEKLVKGDDRFVLVTNLAPRVGVHVHLGMEKAQ</sequence>
<accession>A0ABP0WRW6</accession>
<organism evidence="2 3">
    <name type="scientific">Sphagnum jensenii</name>
    <dbReference type="NCBI Taxonomy" id="128206"/>
    <lineage>
        <taxon>Eukaryota</taxon>
        <taxon>Viridiplantae</taxon>
        <taxon>Streptophyta</taxon>
        <taxon>Embryophyta</taxon>
        <taxon>Bryophyta</taxon>
        <taxon>Sphagnophytina</taxon>
        <taxon>Sphagnopsida</taxon>
        <taxon>Sphagnales</taxon>
        <taxon>Sphagnaceae</taxon>
        <taxon>Sphagnum</taxon>
    </lineage>
</organism>
<evidence type="ECO:0000313" key="2">
    <source>
        <dbReference type="EMBL" id="CAK9269617.1"/>
    </source>
</evidence>
<dbReference type="PANTHER" id="PTHR47346:SF1">
    <property type="entry name" value="GPI INOSITOL-DEACYLASE"/>
    <property type="match status" value="1"/>
</dbReference>
<feature type="region of interest" description="Disordered" evidence="1">
    <location>
        <begin position="1"/>
        <end position="22"/>
    </location>
</feature>
<proteinExistence type="predicted"/>
<evidence type="ECO:0000313" key="3">
    <source>
        <dbReference type="Proteomes" id="UP001497444"/>
    </source>
</evidence>
<dbReference type="PANTHER" id="PTHR47346">
    <property type="entry name" value="HYDROLASES, ACTING ON ESTER BOND"/>
    <property type="match status" value="1"/>
</dbReference>
<dbReference type="EMBL" id="OZ020097">
    <property type="protein sequence ID" value="CAK9269617.1"/>
    <property type="molecule type" value="Genomic_DNA"/>
</dbReference>
<dbReference type="Proteomes" id="UP001497444">
    <property type="component" value="Chromosome 2"/>
</dbReference>
<name>A0ABP0WRW6_9BRYO</name>
<evidence type="ECO:0000256" key="1">
    <source>
        <dbReference type="SAM" id="MobiDB-lite"/>
    </source>
</evidence>
<reference evidence="2 3" key="1">
    <citation type="submission" date="2024-02" db="EMBL/GenBank/DDBJ databases">
        <authorList>
            <consortium name="ELIXIR-Norway"/>
            <consortium name="Elixir Norway"/>
        </authorList>
    </citation>
    <scope>NUCLEOTIDE SEQUENCE [LARGE SCALE GENOMIC DNA]</scope>
</reference>
<keyword evidence="3" id="KW-1185">Reference proteome</keyword>
<protein>
    <submittedName>
        <fullName evidence="2">Uncharacterized protein</fullName>
    </submittedName>
</protein>
<gene>
    <name evidence="2" type="ORF">CSSPJE1EN1_LOCUS15095</name>
</gene>